<keyword evidence="3" id="KW-0963">Cytoplasm</keyword>
<dbReference type="EMBL" id="FUYC01000020">
    <property type="protein sequence ID" value="SKA94444.1"/>
    <property type="molecule type" value="Genomic_DNA"/>
</dbReference>
<dbReference type="Pfam" id="PF01584">
    <property type="entry name" value="CheW"/>
    <property type="match status" value="1"/>
</dbReference>
<dbReference type="STRING" id="1121449.SAMN02745704_02585"/>
<evidence type="ECO:0000313" key="7">
    <source>
        <dbReference type="Proteomes" id="UP000190027"/>
    </source>
</evidence>
<dbReference type="Proteomes" id="UP000190027">
    <property type="component" value="Unassembled WGS sequence"/>
</dbReference>
<proteinExistence type="predicted"/>
<dbReference type="RefSeq" id="WP_078718126.1">
    <property type="nucleotide sequence ID" value="NZ_FUYC01000020.1"/>
</dbReference>
<dbReference type="Gene3D" id="2.30.30.40">
    <property type="entry name" value="SH3 Domains"/>
    <property type="match status" value="1"/>
</dbReference>
<name>A0A1T4XY50_9BACT</name>
<dbReference type="PANTHER" id="PTHR22617:SF23">
    <property type="entry name" value="CHEMOTAXIS PROTEIN CHEW"/>
    <property type="match status" value="1"/>
</dbReference>
<organism evidence="6 7">
    <name type="scientific">Paucidesulfovibrio gracilis DSM 16080</name>
    <dbReference type="NCBI Taxonomy" id="1121449"/>
    <lineage>
        <taxon>Bacteria</taxon>
        <taxon>Pseudomonadati</taxon>
        <taxon>Thermodesulfobacteriota</taxon>
        <taxon>Desulfovibrionia</taxon>
        <taxon>Desulfovibrionales</taxon>
        <taxon>Desulfovibrionaceae</taxon>
        <taxon>Paucidesulfovibrio</taxon>
    </lineage>
</organism>
<sequence length="171" mass="19318">MSEEKLNNAIEEEFLDDDDGDSQKDKYLTFHLGNEDYGLDIRFVIEIVGIQRITEVPDMPDFVKGVINLRGQVIPVMDVRTRFNMEPREYDDRTCVIVVRINETSIGLVVDTVNEVADIPEKNVSPPPQVSKGEGSRFIKGMGKIGDEVKILLNVDKLLYEEEMEQIGTAA</sequence>
<dbReference type="PROSITE" id="PS50851">
    <property type="entry name" value="CHEW"/>
    <property type="match status" value="1"/>
</dbReference>
<gene>
    <name evidence="6" type="ORF">SAMN02745704_02585</name>
</gene>
<evidence type="ECO:0000313" key="6">
    <source>
        <dbReference type="EMBL" id="SKA94444.1"/>
    </source>
</evidence>
<keyword evidence="4" id="KW-0145">Chemotaxis</keyword>
<dbReference type="InterPro" id="IPR002545">
    <property type="entry name" value="CheW-lke_dom"/>
</dbReference>
<dbReference type="Gene3D" id="2.40.50.180">
    <property type="entry name" value="CheA-289, Domain 4"/>
    <property type="match status" value="1"/>
</dbReference>
<protein>
    <recommendedName>
        <fullName evidence="2">Chemotaxis protein CheW</fullName>
    </recommendedName>
</protein>
<dbReference type="PANTHER" id="PTHR22617">
    <property type="entry name" value="CHEMOTAXIS SENSOR HISTIDINE KINASE-RELATED"/>
    <property type="match status" value="1"/>
</dbReference>
<evidence type="ECO:0000259" key="5">
    <source>
        <dbReference type="PROSITE" id="PS50851"/>
    </source>
</evidence>
<evidence type="ECO:0000256" key="3">
    <source>
        <dbReference type="ARBA" id="ARBA00022490"/>
    </source>
</evidence>
<evidence type="ECO:0000256" key="2">
    <source>
        <dbReference type="ARBA" id="ARBA00021483"/>
    </source>
</evidence>
<dbReference type="FunFam" id="2.40.50.180:FF:000002">
    <property type="entry name" value="Chemotaxis protein CheW"/>
    <property type="match status" value="1"/>
</dbReference>
<dbReference type="SUPFAM" id="SSF50341">
    <property type="entry name" value="CheW-like"/>
    <property type="match status" value="1"/>
</dbReference>
<dbReference type="SMART" id="SM00260">
    <property type="entry name" value="CheW"/>
    <property type="match status" value="1"/>
</dbReference>
<dbReference type="InterPro" id="IPR039315">
    <property type="entry name" value="CheW"/>
</dbReference>
<keyword evidence="7" id="KW-1185">Reference proteome</keyword>
<evidence type="ECO:0000256" key="1">
    <source>
        <dbReference type="ARBA" id="ARBA00004496"/>
    </source>
</evidence>
<dbReference type="GO" id="GO:0007165">
    <property type="term" value="P:signal transduction"/>
    <property type="evidence" value="ECO:0007669"/>
    <property type="project" value="InterPro"/>
</dbReference>
<comment type="subcellular location">
    <subcellularLocation>
        <location evidence="1">Cytoplasm</location>
    </subcellularLocation>
</comment>
<reference evidence="6 7" key="1">
    <citation type="submission" date="2017-02" db="EMBL/GenBank/DDBJ databases">
        <authorList>
            <person name="Peterson S.W."/>
        </authorList>
    </citation>
    <scope>NUCLEOTIDE SEQUENCE [LARGE SCALE GENOMIC DNA]</scope>
    <source>
        <strain evidence="6 7">DSM 16080</strain>
    </source>
</reference>
<dbReference type="GO" id="GO:0006935">
    <property type="term" value="P:chemotaxis"/>
    <property type="evidence" value="ECO:0007669"/>
    <property type="project" value="UniProtKB-KW"/>
</dbReference>
<dbReference type="AlphaFoldDB" id="A0A1T4XY50"/>
<dbReference type="InterPro" id="IPR036061">
    <property type="entry name" value="CheW-like_dom_sf"/>
</dbReference>
<evidence type="ECO:0000256" key="4">
    <source>
        <dbReference type="ARBA" id="ARBA00022500"/>
    </source>
</evidence>
<feature type="domain" description="CheW-like" evidence="5">
    <location>
        <begin position="24"/>
        <end position="164"/>
    </location>
</feature>
<accession>A0A1T4XY50</accession>
<dbReference type="GO" id="GO:0005829">
    <property type="term" value="C:cytosol"/>
    <property type="evidence" value="ECO:0007669"/>
    <property type="project" value="TreeGrafter"/>
</dbReference>
<dbReference type="CDD" id="cd00732">
    <property type="entry name" value="CheW"/>
    <property type="match status" value="1"/>
</dbReference>
<dbReference type="OrthoDB" id="9790406at2"/>